<evidence type="ECO:0000256" key="2">
    <source>
        <dbReference type="ARBA" id="ARBA00022448"/>
    </source>
</evidence>
<organism evidence="11 12">
    <name type="scientific">Candidatus Terasakiella magnetica</name>
    <dbReference type="NCBI Taxonomy" id="1867952"/>
    <lineage>
        <taxon>Bacteria</taxon>
        <taxon>Pseudomonadati</taxon>
        <taxon>Pseudomonadota</taxon>
        <taxon>Alphaproteobacteria</taxon>
        <taxon>Rhodospirillales</taxon>
        <taxon>Terasakiellaceae</taxon>
        <taxon>Terasakiella</taxon>
    </lineage>
</organism>
<evidence type="ECO:0000256" key="1">
    <source>
        <dbReference type="ARBA" id="ARBA00004162"/>
    </source>
</evidence>
<dbReference type="RefSeq" id="WP_205631196.1">
    <property type="nucleotide sequence ID" value="NZ_FLYE01000001.1"/>
</dbReference>
<evidence type="ECO:0000256" key="3">
    <source>
        <dbReference type="ARBA" id="ARBA00022475"/>
    </source>
</evidence>
<evidence type="ECO:0000256" key="4">
    <source>
        <dbReference type="ARBA" id="ARBA00022692"/>
    </source>
</evidence>
<evidence type="ECO:0000256" key="9">
    <source>
        <dbReference type="HAMAP-Rule" id="MF_00236"/>
    </source>
</evidence>
<reference evidence="11 12" key="1">
    <citation type="submission" date="2016-07" db="EMBL/GenBank/DDBJ databases">
        <authorList>
            <person name="Lefevre C.T."/>
        </authorList>
    </citation>
    <scope>NUCLEOTIDE SEQUENCE [LARGE SCALE GENOMIC DNA]</scope>
    <source>
        <strain evidence="11">PR1</strain>
    </source>
</reference>
<dbReference type="GO" id="GO:0008320">
    <property type="term" value="F:protein transmembrane transporter activity"/>
    <property type="evidence" value="ECO:0007669"/>
    <property type="project" value="UniProtKB-UniRule"/>
</dbReference>
<dbReference type="EMBL" id="FLYE01000001">
    <property type="protein sequence ID" value="SCA54927.1"/>
    <property type="molecule type" value="Genomic_DNA"/>
</dbReference>
<dbReference type="Pfam" id="PF02416">
    <property type="entry name" value="TatA_B_E"/>
    <property type="match status" value="1"/>
</dbReference>
<dbReference type="InterPro" id="IPR006312">
    <property type="entry name" value="TatA/E"/>
</dbReference>
<comment type="subunit">
    <text evidence="9">The Tat system comprises two distinct complexes: a TatABC complex, containing multiple copies of TatA, TatB and TatC subunits, and a separate TatA complex, containing only TatA subunits. Substrates initially bind to the TatABC complex, which probably triggers association of the separate TatA complex to form the active translocon.</text>
</comment>
<evidence type="ECO:0000256" key="8">
    <source>
        <dbReference type="ARBA" id="ARBA00023136"/>
    </source>
</evidence>
<dbReference type="InterPro" id="IPR003369">
    <property type="entry name" value="TatA/B/E"/>
</dbReference>
<dbReference type="Gene3D" id="1.20.5.3310">
    <property type="match status" value="1"/>
</dbReference>
<protein>
    <recommendedName>
        <fullName evidence="9">Sec-independent protein translocase protein TatA</fullName>
    </recommendedName>
</protein>
<gene>
    <name evidence="9 11" type="primary">tatA</name>
    <name evidence="11" type="ORF">MTBPR1_10174</name>
</gene>
<keyword evidence="8 9" id="KW-0472">Membrane</keyword>
<name>A0A1C3RCC0_9PROT</name>
<keyword evidence="12" id="KW-1185">Reference proteome</keyword>
<dbReference type="PANTHER" id="PTHR42982:SF1">
    <property type="entry name" value="SEC-INDEPENDENT PROTEIN TRANSLOCASE PROTEIN TATA"/>
    <property type="match status" value="1"/>
</dbReference>
<proteinExistence type="inferred from homology"/>
<keyword evidence="5 9" id="KW-0653">Protein transport</keyword>
<evidence type="ECO:0000256" key="5">
    <source>
        <dbReference type="ARBA" id="ARBA00022927"/>
    </source>
</evidence>
<keyword evidence="2 9" id="KW-0813">Transport</keyword>
<evidence type="ECO:0000313" key="12">
    <source>
        <dbReference type="Proteomes" id="UP000231658"/>
    </source>
</evidence>
<keyword evidence="3 9" id="KW-1003">Cell membrane</keyword>
<comment type="function">
    <text evidence="9">Part of the twin-arginine translocation (Tat) system that transports large folded proteins containing a characteristic twin-arginine motif in their signal peptide across membranes. TatA could form the protein-conducting channel of the Tat system.</text>
</comment>
<keyword evidence="7 9" id="KW-0811">Translocation</keyword>
<accession>A0A1C3RCC0</accession>
<feature type="compositionally biased region" description="Basic and acidic residues" evidence="10">
    <location>
        <begin position="50"/>
        <end position="62"/>
    </location>
</feature>
<feature type="region of interest" description="Disordered" evidence="10">
    <location>
        <begin position="40"/>
        <end position="77"/>
    </location>
</feature>
<dbReference type="HAMAP" id="MF_00236">
    <property type="entry name" value="TatA_E"/>
    <property type="match status" value="1"/>
</dbReference>
<dbReference type="PANTHER" id="PTHR42982">
    <property type="entry name" value="SEC-INDEPENDENT PROTEIN TRANSLOCASE PROTEIN TATA"/>
    <property type="match status" value="1"/>
</dbReference>
<keyword evidence="6 9" id="KW-1133">Transmembrane helix</keyword>
<dbReference type="GO" id="GO:0033281">
    <property type="term" value="C:TAT protein transport complex"/>
    <property type="evidence" value="ECO:0007669"/>
    <property type="project" value="UniProtKB-UniRule"/>
</dbReference>
<comment type="subcellular location">
    <subcellularLocation>
        <location evidence="1 9">Cell membrane</location>
        <topology evidence="1 9">Single-pass membrane protein</topology>
    </subcellularLocation>
</comment>
<dbReference type="Proteomes" id="UP000231658">
    <property type="component" value="Unassembled WGS sequence"/>
</dbReference>
<evidence type="ECO:0000313" key="11">
    <source>
        <dbReference type="EMBL" id="SCA54927.1"/>
    </source>
</evidence>
<keyword evidence="4 9" id="KW-0812">Transmembrane</keyword>
<dbReference type="GO" id="GO:0043953">
    <property type="term" value="P:protein transport by the Tat complex"/>
    <property type="evidence" value="ECO:0007669"/>
    <property type="project" value="UniProtKB-UniRule"/>
</dbReference>
<comment type="similarity">
    <text evidence="9">Belongs to the TatA/E family.</text>
</comment>
<evidence type="ECO:0000256" key="7">
    <source>
        <dbReference type="ARBA" id="ARBA00023010"/>
    </source>
</evidence>
<evidence type="ECO:0000256" key="6">
    <source>
        <dbReference type="ARBA" id="ARBA00022989"/>
    </source>
</evidence>
<dbReference type="STRING" id="1867952.MTBPR1_10174"/>
<dbReference type="AlphaFoldDB" id="A0A1C3RCC0"/>
<sequence length="77" mass="8266">MMPSLPQLLIVLAIVVVIFGLGKFPKIAGDLAKGIKSFKKGMKDDEPEEKSEQQESISKSDEAPSASTTNTSDKKDA</sequence>
<evidence type="ECO:0000256" key="10">
    <source>
        <dbReference type="SAM" id="MobiDB-lite"/>
    </source>
</evidence>
<dbReference type="NCBIfam" id="TIGR01411">
    <property type="entry name" value="tatAE"/>
    <property type="match status" value="1"/>
</dbReference>